<feature type="compositionally biased region" description="Basic and acidic residues" evidence="1">
    <location>
        <begin position="449"/>
        <end position="471"/>
    </location>
</feature>
<dbReference type="PANTHER" id="PTHR37561:SF3">
    <property type="entry name" value="F-BOX DOMAIN-CONTAINING PROTEIN"/>
    <property type="match status" value="1"/>
</dbReference>
<evidence type="ECO:0000256" key="1">
    <source>
        <dbReference type="SAM" id="MobiDB-lite"/>
    </source>
</evidence>
<dbReference type="Proteomes" id="UP001500131">
    <property type="component" value="Unassembled WGS sequence"/>
</dbReference>
<feature type="compositionally biased region" description="Basic and acidic residues" evidence="1">
    <location>
        <begin position="478"/>
        <end position="499"/>
    </location>
</feature>
<comment type="caution">
    <text evidence="2">The sequence shown here is derived from an EMBL/GenBank/DDBJ whole genome shotgun (WGS) entry which is preliminary data.</text>
</comment>
<accession>A0AAW3AQ86</accession>
<name>A0AAW3AQ86_9TRYP</name>
<keyword evidence="3" id="KW-1185">Reference proteome</keyword>
<gene>
    <name evidence="2" type="ORF">Q4I31_001937</name>
</gene>
<feature type="compositionally biased region" description="Polar residues" evidence="1">
    <location>
        <begin position="120"/>
        <end position="141"/>
    </location>
</feature>
<proteinExistence type="predicted"/>
<feature type="region of interest" description="Disordered" evidence="1">
    <location>
        <begin position="423"/>
        <end position="499"/>
    </location>
</feature>
<evidence type="ECO:0000313" key="3">
    <source>
        <dbReference type="Proteomes" id="UP001500131"/>
    </source>
</evidence>
<protein>
    <recommendedName>
        <fullName evidence="4">RanBP2-type domain-containing protein</fullName>
    </recommendedName>
</protein>
<reference evidence="2 3" key="1">
    <citation type="submission" date="2024-02" db="EMBL/GenBank/DDBJ databases">
        <title>FIRST GENOME SEQUENCES OF Leishmania (Viannia) shawi, Leishmania (Viannia) lindenbergi AND Leishmania (Viannia) utingensis.</title>
        <authorList>
            <person name="Resadore F."/>
            <person name="Custodio M.G.F."/>
            <person name="Boite M.C."/>
            <person name="Cupolillo E."/>
            <person name="Ferreira G.E.M."/>
        </authorList>
    </citation>
    <scope>NUCLEOTIDE SEQUENCE [LARGE SCALE GENOMIC DNA]</scope>
    <source>
        <strain evidence="2 3">MHOM/BR/1966/M15733</strain>
    </source>
</reference>
<sequence>MLHLASEPQRKKGPAVPEYSRFLFGLALLLTILSDSSMNSHFAALSTIITANSDPSALQQLATFAAMEDVAEEEHLDWGSTGRLVHAQPTSLAKPRSAVPPNPLELDSVSPRTHHRTDSDNMLSDSHRSLTGTSTDETAGKSSTASSSFSRRRPHRRHHCRRSTASGAVSDVLSNGEAAAKLSAPRPVHSYVMWTKFHVMELAYSTGSNNFVHITERFLQYQRMFPIIYRCDLSKVDCPYEADLLAFPKVGLAASSRWACESCGKKHNVVCESCLRCRTPGPYAKLLIGQVVKAVGCAESLVRFFYATHPDIMIHRAECHYDTDGGVAGGGKGCASIYIRREDAAPLQQKLHHNAFFDVDSETEELLVYYVYAEQREWLQRYVQQRISTAERRPLFLPLSPLVVKESTSCAAPARRCIGRGQGRQHQGWGCGSTSFTATPAVHQQRGSRRGEHAMRQRRYQLREPHSHESEASGDCNVPKRSDEAAAKDEKVSVRAESE</sequence>
<feature type="region of interest" description="Disordered" evidence="1">
    <location>
        <begin position="87"/>
        <end position="168"/>
    </location>
</feature>
<evidence type="ECO:0000313" key="2">
    <source>
        <dbReference type="EMBL" id="KAL0510559.1"/>
    </source>
</evidence>
<dbReference type="PANTHER" id="PTHR37561">
    <property type="entry name" value="F-BOX DOMAIN-CONTAINING PROTEIN"/>
    <property type="match status" value="1"/>
</dbReference>
<organism evidence="2 3">
    <name type="scientific">Leishmania lindenbergi</name>
    <dbReference type="NCBI Taxonomy" id="651832"/>
    <lineage>
        <taxon>Eukaryota</taxon>
        <taxon>Discoba</taxon>
        <taxon>Euglenozoa</taxon>
        <taxon>Kinetoplastea</taxon>
        <taxon>Metakinetoplastina</taxon>
        <taxon>Trypanosomatida</taxon>
        <taxon>Trypanosomatidae</taxon>
        <taxon>Leishmaniinae</taxon>
        <taxon>Leishmania</taxon>
    </lineage>
</organism>
<dbReference type="AlphaFoldDB" id="A0AAW3AQ86"/>
<feature type="compositionally biased region" description="Basic residues" evidence="1">
    <location>
        <begin position="150"/>
        <end position="162"/>
    </location>
</feature>
<evidence type="ECO:0008006" key="4">
    <source>
        <dbReference type="Google" id="ProtNLM"/>
    </source>
</evidence>
<dbReference type="EMBL" id="JBAMZK010000013">
    <property type="protein sequence ID" value="KAL0510559.1"/>
    <property type="molecule type" value="Genomic_DNA"/>
</dbReference>